<dbReference type="SUPFAM" id="SSF48726">
    <property type="entry name" value="Immunoglobulin"/>
    <property type="match status" value="1"/>
</dbReference>
<dbReference type="InterPro" id="IPR036179">
    <property type="entry name" value="Ig-like_dom_sf"/>
</dbReference>
<feature type="region of interest" description="Disordered" evidence="3">
    <location>
        <begin position="206"/>
        <end position="234"/>
    </location>
</feature>
<keyword evidence="2" id="KW-1015">Disulfide bond</keyword>
<dbReference type="InterPro" id="IPR003961">
    <property type="entry name" value="FN3_dom"/>
</dbReference>
<sequence>MELQTRELGLYILIIVTLIVSVTGYVRITEQLRNTVVEEGERAKFVCKVEVHRLDEDRLTVTWKANGQFLSSDDSGRLIQKEDGSRFSLIIKKTVPGDTGVYSCLATVGLDTDMSSAHLQVKSTPDPPSNVKVSSCHGNSAGLTWDAARENGAEILGYVVQFNTSDHPDIWHDYDEQFDGSTRVATLQLYPWGTYSFRVKARNVMGSSKPSATTTRMCTTPPDRPDRNPTNVRTRTDTKKTLAVEWTPMNRLYYHGTRFRYQVKWRLKGTFTWDSAYVNDPNQGFLDIETNDVYTVYEIQVKAENSLGEAHQPAFIYLGHSGESEPLVAPTNFSLNPEHSLEPQTAHFIWDAVDTDPRVMCGKFKGYKLRYWKSIEGWTKKKEVEIVLGKDLHTHGPQVKVALSDLPAYTTLRAQVAVMNSHYTGPFSDLLDFFTPEGVPSPVRDLRLQAYGVAYVLLNWKHPIHPNGVVLGYDIAYQQVSGQQLGPIRPLLPHISNPSTLGARITGLQAAHRYRFIVWARTKQGRGEPNFIDMMTAKGQLPHPPRVHVAELSNSSVNITWMSDQPAKDMKYQVEYRQSGHNDWHNTDYVQDKSWMTLDKANVPVNELEVRLVASNRLGDTATSKTVAVAKSLHTDSQPEHRKQARNRASTTSAMRPGWTVQMFSLSLVVMVSLVLNPCVFQR</sequence>
<dbReference type="InterPro" id="IPR007110">
    <property type="entry name" value="Ig-like_dom"/>
</dbReference>
<protein>
    <submittedName>
        <fullName evidence="8">Neuroglian-like</fullName>
    </submittedName>
</protein>
<dbReference type="RefSeq" id="XP_055882932.1">
    <property type="nucleotide sequence ID" value="XM_056026957.1"/>
</dbReference>
<dbReference type="Pfam" id="PF07679">
    <property type="entry name" value="I-set"/>
    <property type="match status" value="1"/>
</dbReference>
<dbReference type="PROSITE" id="PS50835">
    <property type="entry name" value="IG_LIKE"/>
    <property type="match status" value="1"/>
</dbReference>
<keyword evidence="4" id="KW-0472">Membrane</keyword>
<evidence type="ECO:0000259" key="6">
    <source>
        <dbReference type="PROSITE" id="PS50853"/>
    </source>
</evidence>
<feature type="domain" description="Ig-like" evidence="5">
    <location>
        <begin position="26"/>
        <end position="120"/>
    </location>
</feature>
<gene>
    <name evidence="8" type="primary">LOC106064262</name>
</gene>
<dbReference type="InterPro" id="IPR003599">
    <property type="entry name" value="Ig_sub"/>
</dbReference>
<feature type="compositionally biased region" description="Basic and acidic residues" evidence="3">
    <location>
        <begin position="633"/>
        <end position="642"/>
    </location>
</feature>
<dbReference type="GeneID" id="106064262"/>
<evidence type="ECO:0000256" key="1">
    <source>
        <dbReference type="ARBA" id="ARBA00022737"/>
    </source>
</evidence>
<dbReference type="SUPFAM" id="SSF49265">
    <property type="entry name" value="Fibronectin type III"/>
    <property type="match status" value="3"/>
</dbReference>
<accession>A0A9W3A6H9</accession>
<feature type="compositionally biased region" description="Polar residues" evidence="3">
    <location>
        <begin position="206"/>
        <end position="218"/>
    </location>
</feature>
<organism evidence="7 8">
    <name type="scientific">Biomphalaria glabrata</name>
    <name type="common">Bloodfluke planorb</name>
    <name type="synonym">Freshwater snail</name>
    <dbReference type="NCBI Taxonomy" id="6526"/>
    <lineage>
        <taxon>Eukaryota</taxon>
        <taxon>Metazoa</taxon>
        <taxon>Spiralia</taxon>
        <taxon>Lophotrochozoa</taxon>
        <taxon>Mollusca</taxon>
        <taxon>Gastropoda</taxon>
        <taxon>Heterobranchia</taxon>
        <taxon>Euthyneura</taxon>
        <taxon>Panpulmonata</taxon>
        <taxon>Hygrophila</taxon>
        <taxon>Lymnaeoidea</taxon>
        <taxon>Planorbidae</taxon>
        <taxon>Biomphalaria</taxon>
    </lineage>
</organism>
<dbReference type="AlphaFoldDB" id="A0A9W3A6H9"/>
<dbReference type="CDD" id="cd00063">
    <property type="entry name" value="FN3"/>
    <property type="match status" value="4"/>
</dbReference>
<dbReference type="OMA" id="ISWTTMQ"/>
<feature type="transmembrane region" description="Helical" evidence="4">
    <location>
        <begin position="659"/>
        <end position="681"/>
    </location>
</feature>
<evidence type="ECO:0000256" key="2">
    <source>
        <dbReference type="ARBA" id="ARBA00023157"/>
    </source>
</evidence>
<dbReference type="SMART" id="SM00409">
    <property type="entry name" value="IG"/>
    <property type="match status" value="1"/>
</dbReference>
<dbReference type="GO" id="GO:0098609">
    <property type="term" value="P:cell-cell adhesion"/>
    <property type="evidence" value="ECO:0007669"/>
    <property type="project" value="TreeGrafter"/>
</dbReference>
<evidence type="ECO:0000259" key="5">
    <source>
        <dbReference type="PROSITE" id="PS50835"/>
    </source>
</evidence>
<dbReference type="PANTHER" id="PTHR44170">
    <property type="entry name" value="PROTEIN SIDEKICK"/>
    <property type="match status" value="1"/>
</dbReference>
<evidence type="ECO:0000256" key="4">
    <source>
        <dbReference type="SAM" id="Phobius"/>
    </source>
</evidence>
<keyword evidence="4" id="KW-0812">Transmembrane</keyword>
<reference evidence="8" key="1">
    <citation type="submission" date="2025-08" db="UniProtKB">
        <authorList>
            <consortium name="RefSeq"/>
        </authorList>
    </citation>
    <scope>IDENTIFICATION</scope>
</reference>
<feature type="domain" description="Fibronectin type-III" evidence="6">
    <location>
        <begin position="541"/>
        <end position="635"/>
    </location>
</feature>
<proteinExistence type="predicted"/>
<evidence type="ECO:0000313" key="8">
    <source>
        <dbReference type="RefSeq" id="XP_055882932.1"/>
    </source>
</evidence>
<dbReference type="Proteomes" id="UP001165740">
    <property type="component" value="Chromosome 4"/>
</dbReference>
<feature type="transmembrane region" description="Helical" evidence="4">
    <location>
        <begin position="9"/>
        <end position="28"/>
    </location>
</feature>
<keyword evidence="4" id="KW-1133">Transmembrane helix</keyword>
<keyword evidence="1" id="KW-0677">Repeat</keyword>
<evidence type="ECO:0000256" key="3">
    <source>
        <dbReference type="SAM" id="MobiDB-lite"/>
    </source>
</evidence>
<dbReference type="InterPro" id="IPR036116">
    <property type="entry name" value="FN3_sf"/>
</dbReference>
<name>A0A9W3A6H9_BIOGL</name>
<dbReference type="PANTHER" id="PTHR44170:SF6">
    <property type="entry name" value="CONTACTIN"/>
    <property type="match status" value="1"/>
</dbReference>
<dbReference type="Gene3D" id="2.60.40.10">
    <property type="entry name" value="Immunoglobulins"/>
    <property type="match status" value="6"/>
</dbReference>
<feature type="domain" description="Fibronectin type-III" evidence="6">
    <location>
        <begin position="127"/>
        <end position="223"/>
    </location>
</feature>
<dbReference type="PROSITE" id="PS50853">
    <property type="entry name" value="FN3"/>
    <property type="match status" value="5"/>
</dbReference>
<feature type="domain" description="Fibronectin type-III" evidence="6">
    <location>
        <begin position="442"/>
        <end position="540"/>
    </location>
</feature>
<dbReference type="InterPro" id="IPR013783">
    <property type="entry name" value="Ig-like_fold"/>
</dbReference>
<dbReference type="InterPro" id="IPR013098">
    <property type="entry name" value="Ig_I-set"/>
</dbReference>
<dbReference type="SMART" id="SM00060">
    <property type="entry name" value="FN3"/>
    <property type="match status" value="5"/>
</dbReference>
<dbReference type="GO" id="GO:0016020">
    <property type="term" value="C:membrane"/>
    <property type="evidence" value="ECO:0007669"/>
    <property type="project" value="UniProtKB-SubCell"/>
</dbReference>
<feature type="region of interest" description="Disordered" evidence="3">
    <location>
        <begin position="633"/>
        <end position="653"/>
    </location>
</feature>
<feature type="domain" description="Fibronectin type-III" evidence="6">
    <location>
        <begin position="228"/>
        <end position="324"/>
    </location>
</feature>
<evidence type="ECO:0000313" key="7">
    <source>
        <dbReference type="Proteomes" id="UP001165740"/>
    </source>
</evidence>
<dbReference type="Pfam" id="PF00041">
    <property type="entry name" value="fn3"/>
    <property type="match status" value="2"/>
</dbReference>
<feature type="domain" description="Fibronectin type-III" evidence="6">
    <location>
        <begin position="329"/>
        <end position="438"/>
    </location>
</feature>
<dbReference type="OrthoDB" id="6244967at2759"/>
<keyword evidence="7" id="KW-1185">Reference proteome</keyword>